<evidence type="ECO:0000313" key="2">
    <source>
        <dbReference type="Proteomes" id="UP000789860"/>
    </source>
</evidence>
<dbReference type="EMBL" id="CAJVPM010006301">
    <property type="protein sequence ID" value="CAG8533627.1"/>
    <property type="molecule type" value="Genomic_DNA"/>
</dbReference>
<organism evidence="1 2">
    <name type="scientific">Scutellospora calospora</name>
    <dbReference type="NCBI Taxonomy" id="85575"/>
    <lineage>
        <taxon>Eukaryota</taxon>
        <taxon>Fungi</taxon>
        <taxon>Fungi incertae sedis</taxon>
        <taxon>Mucoromycota</taxon>
        <taxon>Glomeromycotina</taxon>
        <taxon>Glomeromycetes</taxon>
        <taxon>Diversisporales</taxon>
        <taxon>Gigasporaceae</taxon>
        <taxon>Scutellospora</taxon>
    </lineage>
</organism>
<sequence>EKESMNTENIKTDLTLPEEIETKAKTMKKEGLELINKPKPKVSNDSDLPKTELTIQILIKENTKRSLIPKKGVKFIDNMKIHTSFILTLLLEVILP</sequence>
<protein>
    <submittedName>
        <fullName evidence="1">421_t:CDS:1</fullName>
    </submittedName>
</protein>
<keyword evidence="2" id="KW-1185">Reference proteome</keyword>
<evidence type="ECO:0000313" key="1">
    <source>
        <dbReference type="EMBL" id="CAG8533627.1"/>
    </source>
</evidence>
<gene>
    <name evidence="1" type="ORF">SCALOS_LOCUS4557</name>
</gene>
<comment type="caution">
    <text evidence="1">The sequence shown here is derived from an EMBL/GenBank/DDBJ whole genome shotgun (WGS) entry which is preliminary data.</text>
</comment>
<dbReference type="Proteomes" id="UP000789860">
    <property type="component" value="Unassembled WGS sequence"/>
</dbReference>
<proteinExistence type="predicted"/>
<accession>A0ACA9LK41</accession>
<name>A0ACA9LK41_9GLOM</name>
<feature type="non-terminal residue" evidence="1">
    <location>
        <position position="1"/>
    </location>
</feature>
<reference evidence="1" key="1">
    <citation type="submission" date="2021-06" db="EMBL/GenBank/DDBJ databases">
        <authorList>
            <person name="Kallberg Y."/>
            <person name="Tangrot J."/>
            <person name="Rosling A."/>
        </authorList>
    </citation>
    <scope>NUCLEOTIDE SEQUENCE</scope>
    <source>
        <strain evidence="1">AU212A</strain>
    </source>
</reference>